<evidence type="ECO:0000313" key="4">
    <source>
        <dbReference type="EMBL" id="WEK13434.1"/>
    </source>
</evidence>
<keyword evidence="1 3" id="KW-0732">Signal</keyword>
<dbReference type="InterPro" id="IPR029050">
    <property type="entry name" value="Immunoprotect_excell_Ig-like"/>
</dbReference>
<sequence>MKSQPLRRSALAVLVGMALLTTGCAAETATQPTESSSPPSATAPATPAPTTTASTDPQPDGDCAAAPADAPAGTSADPYAVGDEIVTGCFSIVVTELDADATHDVQSTDTDAIPAEGNVFAVVKVMIARTGGEPADVASIGIRYAPNASTFVSADPDLRLEEQSPPMGTLSAGQASGGTLVFDAPASSSPAVVLTVDGGAEIWVTP</sequence>
<feature type="signal peptide" evidence="3">
    <location>
        <begin position="1"/>
        <end position="25"/>
    </location>
</feature>
<name>A0AAJ5W039_9MICO</name>
<evidence type="ECO:0000313" key="5">
    <source>
        <dbReference type="Proteomes" id="UP001213972"/>
    </source>
</evidence>
<dbReference type="Gene3D" id="2.60.40.1240">
    <property type="match status" value="1"/>
</dbReference>
<protein>
    <submittedName>
        <fullName evidence="4">DUF4352 domain-containing protein</fullName>
    </submittedName>
</protein>
<reference evidence="4" key="1">
    <citation type="submission" date="2023-03" db="EMBL/GenBank/DDBJ databases">
        <title>Andean soil-derived lignocellulolytic bacterial consortium as a source of novel taxa and putative plastic-active enzymes.</title>
        <authorList>
            <person name="Diaz-Garcia L."/>
            <person name="Chuvochina M."/>
            <person name="Feuerriegel G."/>
            <person name="Bunk B."/>
            <person name="Sproer C."/>
            <person name="Streit W.R."/>
            <person name="Rodriguez L.M."/>
            <person name="Overmann J."/>
            <person name="Jimenez D.J."/>
        </authorList>
    </citation>
    <scope>NUCLEOTIDE SEQUENCE</scope>
    <source>
        <strain evidence="4">MAG 4610</strain>
    </source>
</reference>
<feature type="chain" id="PRO_5042472247" evidence="3">
    <location>
        <begin position="26"/>
        <end position="206"/>
    </location>
</feature>
<dbReference type="PROSITE" id="PS51257">
    <property type="entry name" value="PROKAR_LIPOPROTEIN"/>
    <property type="match status" value="1"/>
</dbReference>
<dbReference type="Proteomes" id="UP001213972">
    <property type="component" value="Chromosome"/>
</dbReference>
<dbReference type="AlphaFoldDB" id="A0AAJ5W039"/>
<evidence type="ECO:0000256" key="1">
    <source>
        <dbReference type="ARBA" id="ARBA00022729"/>
    </source>
</evidence>
<organism evidence="4 5">
    <name type="scientific">Candidatus Microbacterium phytovorans</name>
    <dbReference type="NCBI Taxonomy" id="3121374"/>
    <lineage>
        <taxon>Bacteria</taxon>
        <taxon>Bacillati</taxon>
        <taxon>Actinomycetota</taxon>
        <taxon>Actinomycetes</taxon>
        <taxon>Micrococcales</taxon>
        <taxon>Microbacteriaceae</taxon>
        <taxon>Microbacterium</taxon>
    </lineage>
</organism>
<proteinExistence type="predicted"/>
<evidence type="ECO:0000256" key="3">
    <source>
        <dbReference type="SAM" id="SignalP"/>
    </source>
</evidence>
<feature type="region of interest" description="Disordered" evidence="2">
    <location>
        <begin position="26"/>
        <end position="77"/>
    </location>
</feature>
<accession>A0AAJ5W039</accession>
<gene>
    <name evidence="4" type="ORF">P0Y48_13385</name>
</gene>
<evidence type="ECO:0000256" key="2">
    <source>
        <dbReference type="SAM" id="MobiDB-lite"/>
    </source>
</evidence>
<dbReference type="EMBL" id="CP119321">
    <property type="protein sequence ID" value="WEK13434.1"/>
    <property type="molecule type" value="Genomic_DNA"/>
</dbReference>